<keyword evidence="3" id="KW-0804">Transcription</keyword>
<evidence type="ECO:0000313" key="8">
    <source>
        <dbReference type="EMBL" id="KAL1896508.1"/>
    </source>
</evidence>
<evidence type="ECO:0000259" key="6">
    <source>
        <dbReference type="Pfam" id="PF09734"/>
    </source>
</evidence>
<keyword evidence="9" id="KW-1185">Reference proteome</keyword>
<evidence type="ECO:0000256" key="5">
    <source>
        <dbReference type="SAM" id="MobiDB-lite"/>
    </source>
</evidence>
<evidence type="ECO:0000256" key="3">
    <source>
        <dbReference type="ARBA" id="ARBA00023163"/>
    </source>
</evidence>
<feature type="domain" description="Transcription factor IIIC subunit 5 HTH" evidence="6">
    <location>
        <begin position="223"/>
        <end position="376"/>
    </location>
</feature>
<protein>
    <submittedName>
        <fullName evidence="8">Tau 95 subunit of transcription factor TFIIIC</fullName>
    </submittedName>
</protein>
<proteinExistence type="predicted"/>
<feature type="region of interest" description="Disordered" evidence="5">
    <location>
        <begin position="1"/>
        <end position="20"/>
    </location>
</feature>
<name>A0ABR3Z7E5_9PEZI</name>
<dbReference type="Pfam" id="PF17682">
    <property type="entry name" value="Tau95_N"/>
    <property type="match status" value="1"/>
</dbReference>
<dbReference type="Pfam" id="PF09734">
    <property type="entry name" value="Tau95"/>
    <property type="match status" value="1"/>
</dbReference>
<evidence type="ECO:0000259" key="7">
    <source>
        <dbReference type="Pfam" id="PF17682"/>
    </source>
</evidence>
<keyword evidence="4" id="KW-0539">Nucleus</keyword>
<dbReference type="Gene3D" id="3.30.200.160">
    <property type="entry name" value="TFIIIC, subcomplex tauA, subunit Sfc1, barrel domain"/>
    <property type="match status" value="1"/>
</dbReference>
<dbReference type="InterPro" id="IPR040454">
    <property type="entry name" value="TF_IIIC_Tfc1/Sfc1"/>
</dbReference>
<comment type="subcellular location">
    <subcellularLocation>
        <location evidence="1">Nucleus</location>
    </subcellularLocation>
</comment>
<feature type="compositionally biased region" description="Acidic residues" evidence="5">
    <location>
        <begin position="611"/>
        <end position="662"/>
    </location>
</feature>
<evidence type="ECO:0000256" key="2">
    <source>
        <dbReference type="ARBA" id="ARBA00023125"/>
    </source>
</evidence>
<comment type="caution">
    <text evidence="8">The sequence shown here is derived from an EMBL/GenBank/DDBJ whole genome shotgun (WGS) entry which is preliminary data.</text>
</comment>
<dbReference type="InterPro" id="IPR042536">
    <property type="entry name" value="TFIIIC_tauA_Sfc1"/>
</dbReference>
<feature type="region of interest" description="Disordered" evidence="5">
    <location>
        <begin position="585"/>
        <end position="684"/>
    </location>
</feature>
<accession>A0ABR3Z7E5</accession>
<reference evidence="8 9" key="1">
    <citation type="journal article" date="2024" name="IMA Fungus">
        <title>IMA Genome - F19 : A genome assembly and annotation guide to empower mycologists, including annotated draft genome sequences of Ceratocystis pirilliformis, Diaporthe australafricana, Fusarium ophioides, Paecilomyces lecythidis, and Sporothrix stenoceras.</title>
        <authorList>
            <person name="Aylward J."/>
            <person name="Wilson A.M."/>
            <person name="Visagie C.M."/>
            <person name="Spraker J."/>
            <person name="Barnes I."/>
            <person name="Buitendag C."/>
            <person name="Ceriani C."/>
            <person name="Del Mar Angel L."/>
            <person name="du Plessis D."/>
            <person name="Fuchs T."/>
            <person name="Gasser K."/>
            <person name="Kramer D."/>
            <person name="Li W."/>
            <person name="Munsamy K."/>
            <person name="Piso A."/>
            <person name="Price J.L."/>
            <person name="Sonnekus B."/>
            <person name="Thomas C."/>
            <person name="van der Nest A."/>
            <person name="van Dijk A."/>
            <person name="van Heerden A."/>
            <person name="van Vuuren N."/>
            <person name="Yilmaz N."/>
            <person name="Duong T.A."/>
            <person name="van der Merwe N.A."/>
            <person name="Wingfield M.J."/>
            <person name="Wingfield B.D."/>
        </authorList>
    </citation>
    <scope>NUCLEOTIDE SEQUENCE [LARGE SCALE GENOMIC DNA]</scope>
    <source>
        <strain evidence="8 9">CMW 5346</strain>
    </source>
</reference>
<feature type="compositionally biased region" description="Basic and acidic residues" evidence="5">
    <location>
        <begin position="663"/>
        <end position="684"/>
    </location>
</feature>
<evidence type="ECO:0000256" key="4">
    <source>
        <dbReference type="ARBA" id="ARBA00023242"/>
    </source>
</evidence>
<dbReference type="EMBL" id="JAWCUI010000022">
    <property type="protein sequence ID" value="KAL1896508.1"/>
    <property type="molecule type" value="Genomic_DNA"/>
</dbReference>
<dbReference type="Proteomes" id="UP001583186">
    <property type="component" value="Unassembled WGS sequence"/>
</dbReference>
<dbReference type="InterPro" id="IPR041499">
    <property type="entry name" value="Tfc1/Sfc1_N"/>
</dbReference>
<sequence length="684" mass="75914">MDVDVTPGNGPAGAGVVTSTTKSTAPVLAIPKRPMAALEHPALLTSLQRGIDSFANRADYGDMVHPAGPQSSTSVFLRQEDPSASGLSSHCAATHNVVLAVHVPKRTGMRRKRGTNDAWEFDPSAGNDAPEAKDNLPGDTIAERDARRLRRKLQETSGLYRTEVVGIVKNSHRFRGLVDFQQSSHDSAFMNKFKETVLPGELSKLRDFKLESGVAQPPSIDLPAPPFFTSQALPFSYSYSQNPFVREIVSGHDGAVRLINSTAANTVAGYLLAFDELPVPTAPPPGLAPIVGRRRLGILETMRQALVERPVWTRRALVNHMAAKMGLPFTENRLKQYFIHCCYQFKGGPWRDSLVSYGVDPRSGPSFRQYQTLLFKLHRHVERKDGYYWHSLVEAEDGAEQQPEDGVRKGRHVTTPLNTTDTAPPGAITEGEEIPITQRKDTHIFDGRNYCDDGKIWQVCDLHDPILRKLLADAPTRPTCERLGSGWYHQGTWAQARAIMKIRLLSIRFGRILDEASFAPTLSVPPQTPRMGTVRTIKVPVPNLELTAEENAVITMRVYHGRPKKRVRQRVTSVTLPIFTEKRDDVVEEEAGENEENAAPKDGVQGNGTGDAEDDEEEDEVEDIEDLGDDDEEDNDNQDGGNDDEDEDEDDDDDEEEEEDEGLADRIAVKEEILDDMDRSGLDD</sequence>
<gene>
    <name evidence="8" type="primary">TFC1</name>
    <name evidence="8" type="ORF">Sste5346_004542</name>
</gene>
<dbReference type="InterPro" id="IPR019136">
    <property type="entry name" value="TF_IIIC_su-5_HTH"/>
</dbReference>
<keyword evidence="2" id="KW-0238">DNA-binding</keyword>
<feature type="region of interest" description="Disordered" evidence="5">
    <location>
        <begin position="399"/>
        <end position="429"/>
    </location>
</feature>
<feature type="region of interest" description="Disordered" evidence="5">
    <location>
        <begin position="115"/>
        <end position="138"/>
    </location>
</feature>
<evidence type="ECO:0000256" key="1">
    <source>
        <dbReference type="ARBA" id="ARBA00004123"/>
    </source>
</evidence>
<feature type="domain" description="Transcription factor IIIC subunit Tfc1/Sfc1 triple barrel" evidence="7">
    <location>
        <begin position="37"/>
        <end position="182"/>
    </location>
</feature>
<organism evidence="8 9">
    <name type="scientific">Sporothrix stenoceras</name>
    <dbReference type="NCBI Taxonomy" id="5173"/>
    <lineage>
        <taxon>Eukaryota</taxon>
        <taxon>Fungi</taxon>
        <taxon>Dikarya</taxon>
        <taxon>Ascomycota</taxon>
        <taxon>Pezizomycotina</taxon>
        <taxon>Sordariomycetes</taxon>
        <taxon>Sordariomycetidae</taxon>
        <taxon>Ophiostomatales</taxon>
        <taxon>Ophiostomataceae</taxon>
        <taxon>Sporothrix</taxon>
    </lineage>
</organism>
<dbReference type="PANTHER" id="PTHR13230:SF5">
    <property type="entry name" value="GENERAL TRANSCRIPTION FACTOR 3C POLYPEPTIDE 5"/>
    <property type="match status" value="1"/>
</dbReference>
<feature type="compositionally biased region" description="Acidic residues" evidence="5">
    <location>
        <begin position="586"/>
        <end position="596"/>
    </location>
</feature>
<dbReference type="PANTHER" id="PTHR13230">
    <property type="entry name" value="GENERAL TRANSCRIPTION FACTOR IIIC, POLYPEPTIDE 5"/>
    <property type="match status" value="1"/>
</dbReference>
<evidence type="ECO:0000313" key="9">
    <source>
        <dbReference type="Proteomes" id="UP001583186"/>
    </source>
</evidence>